<evidence type="ECO:0000313" key="4">
    <source>
        <dbReference type="Proteomes" id="UP000321567"/>
    </source>
</evidence>
<keyword evidence="2" id="KW-0472">Membrane</keyword>
<dbReference type="PANTHER" id="PTHR31876">
    <property type="entry name" value="COV-LIKE PROTEIN 1"/>
    <property type="match status" value="1"/>
</dbReference>
<accession>A0A512HAD4</accession>
<sequence>MINDKGESEISGDGRHRKHMTLTARLRAYFLAGILVTTPISVTLFVAWTLMQAIDRGVIGLLPEAYRFTLPVPGIGLLLLMATLTFVGAFTAGYIGRLMVRMGEYIVGQVPVIRNIYGVLKQIVETVLAQQSAAFRQVVLVEYPRKGIWALAFITGVTEGEVQNLTEDETINVFLPTTPNPTSGFLLFVPRRDLVVLDMSVEDGIKMVISGGIFTPPDRRPPEVRATPVFPSVTPRSDDGDR</sequence>
<feature type="transmembrane region" description="Helical" evidence="2">
    <location>
        <begin position="28"/>
        <end position="50"/>
    </location>
</feature>
<feature type="region of interest" description="Disordered" evidence="1">
    <location>
        <begin position="217"/>
        <end position="242"/>
    </location>
</feature>
<proteinExistence type="predicted"/>
<evidence type="ECO:0000256" key="1">
    <source>
        <dbReference type="SAM" id="MobiDB-lite"/>
    </source>
</evidence>
<dbReference type="AlphaFoldDB" id="A0A512HAD4"/>
<dbReference type="PANTHER" id="PTHR31876:SF26">
    <property type="entry name" value="PROTEIN LIKE COV 2"/>
    <property type="match status" value="1"/>
</dbReference>
<dbReference type="Proteomes" id="UP000321567">
    <property type="component" value="Unassembled WGS sequence"/>
</dbReference>
<gene>
    <name evidence="3" type="ORF">ROR02_25330</name>
</gene>
<dbReference type="InterPro" id="IPR007462">
    <property type="entry name" value="COV1-like"/>
</dbReference>
<dbReference type="EMBL" id="BJZO01000076">
    <property type="protein sequence ID" value="GEO82402.1"/>
    <property type="molecule type" value="Genomic_DNA"/>
</dbReference>
<protein>
    <submittedName>
        <fullName evidence="3">Membrane protein</fullName>
    </submittedName>
</protein>
<reference evidence="3 4" key="1">
    <citation type="submission" date="2019-07" db="EMBL/GenBank/DDBJ databases">
        <title>Whole genome shotgun sequence of Rhodospirillum oryzae NBRC 107573.</title>
        <authorList>
            <person name="Hosoyama A."/>
            <person name="Uohara A."/>
            <person name="Ohji S."/>
            <person name="Ichikawa N."/>
        </authorList>
    </citation>
    <scope>NUCLEOTIDE SEQUENCE [LARGE SCALE GENOMIC DNA]</scope>
    <source>
        <strain evidence="3 4">NBRC 107573</strain>
    </source>
</reference>
<keyword evidence="2" id="KW-0812">Transmembrane</keyword>
<evidence type="ECO:0000256" key="2">
    <source>
        <dbReference type="SAM" id="Phobius"/>
    </source>
</evidence>
<keyword evidence="2" id="KW-1133">Transmembrane helix</keyword>
<evidence type="ECO:0000313" key="3">
    <source>
        <dbReference type="EMBL" id="GEO82402.1"/>
    </source>
</evidence>
<dbReference type="Pfam" id="PF04367">
    <property type="entry name" value="DUF502"/>
    <property type="match status" value="1"/>
</dbReference>
<name>A0A512HAD4_9PROT</name>
<comment type="caution">
    <text evidence="3">The sequence shown here is derived from an EMBL/GenBank/DDBJ whole genome shotgun (WGS) entry which is preliminary data.</text>
</comment>
<organism evidence="3 4">
    <name type="scientific">Pararhodospirillum oryzae</name>
    <dbReference type="NCBI Taxonomy" id="478448"/>
    <lineage>
        <taxon>Bacteria</taxon>
        <taxon>Pseudomonadati</taxon>
        <taxon>Pseudomonadota</taxon>
        <taxon>Alphaproteobacteria</taxon>
        <taxon>Rhodospirillales</taxon>
        <taxon>Rhodospirillaceae</taxon>
        <taxon>Pararhodospirillum</taxon>
    </lineage>
</organism>
<dbReference type="OrthoDB" id="9780267at2"/>
<dbReference type="RefSeq" id="WP_147164424.1">
    <property type="nucleotide sequence ID" value="NZ_BJZO01000076.1"/>
</dbReference>
<keyword evidence="4" id="KW-1185">Reference proteome</keyword>
<feature type="transmembrane region" description="Helical" evidence="2">
    <location>
        <begin position="70"/>
        <end position="95"/>
    </location>
</feature>